<keyword evidence="3" id="KW-0804">Transcription</keyword>
<proteinExistence type="predicted"/>
<dbReference type="InterPro" id="IPR011711">
    <property type="entry name" value="GntR_C"/>
</dbReference>
<dbReference type="SMART" id="SM00345">
    <property type="entry name" value="HTH_GNTR"/>
    <property type="match status" value="1"/>
</dbReference>
<dbReference type="InterPro" id="IPR008920">
    <property type="entry name" value="TF_FadR/GntR_C"/>
</dbReference>
<dbReference type="Proteomes" id="UP001049518">
    <property type="component" value="Chromosome"/>
</dbReference>
<organism evidence="6 7">
    <name type="scientific">Actinomadura graeca</name>
    <dbReference type="NCBI Taxonomy" id="2750812"/>
    <lineage>
        <taxon>Bacteria</taxon>
        <taxon>Bacillati</taxon>
        <taxon>Actinomycetota</taxon>
        <taxon>Actinomycetes</taxon>
        <taxon>Streptosporangiales</taxon>
        <taxon>Thermomonosporaceae</taxon>
        <taxon>Actinomadura</taxon>
    </lineage>
</organism>
<dbReference type="InterPro" id="IPR036390">
    <property type="entry name" value="WH_DNA-bd_sf"/>
</dbReference>
<reference evidence="6" key="1">
    <citation type="submission" date="2020-07" db="EMBL/GenBank/DDBJ databases">
        <authorList>
            <person name="Tarantini F.S."/>
            <person name="Hong K.W."/>
            <person name="Chan K.G."/>
        </authorList>
    </citation>
    <scope>NUCLEOTIDE SEQUENCE</scope>
    <source>
        <strain evidence="6">32-07</strain>
    </source>
</reference>
<dbReference type="EMBL" id="CP059572">
    <property type="protein sequence ID" value="QXJ24002.1"/>
    <property type="molecule type" value="Genomic_DNA"/>
</dbReference>
<evidence type="ECO:0000256" key="3">
    <source>
        <dbReference type="ARBA" id="ARBA00023163"/>
    </source>
</evidence>
<dbReference type="CDD" id="cd07377">
    <property type="entry name" value="WHTH_GntR"/>
    <property type="match status" value="1"/>
</dbReference>
<dbReference type="PRINTS" id="PR00035">
    <property type="entry name" value="HTHGNTR"/>
</dbReference>
<dbReference type="InterPro" id="IPR036388">
    <property type="entry name" value="WH-like_DNA-bd_sf"/>
</dbReference>
<keyword evidence="7" id="KW-1185">Reference proteome</keyword>
<feature type="region of interest" description="Disordered" evidence="4">
    <location>
        <begin position="236"/>
        <end position="270"/>
    </location>
</feature>
<dbReference type="Pfam" id="PF07729">
    <property type="entry name" value="FCD"/>
    <property type="match status" value="1"/>
</dbReference>
<dbReference type="PANTHER" id="PTHR43537:SF47">
    <property type="entry name" value="REGULATORY PROTEIN GNTR HTH"/>
    <property type="match status" value="1"/>
</dbReference>
<dbReference type="SMART" id="SM00895">
    <property type="entry name" value="FCD"/>
    <property type="match status" value="1"/>
</dbReference>
<evidence type="ECO:0000256" key="4">
    <source>
        <dbReference type="SAM" id="MobiDB-lite"/>
    </source>
</evidence>
<dbReference type="PANTHER" id="PTHR43537">
    <property type="entry name" value="TRANSCRIPTIONAL REGULATOR, GNTR FAMILY"/>
    <property type="match status" value="1"/>
</dbReference>
<evidence type="ECO:0000259" key="5">
    <source>
        <dbReference type="PROSITE" id="PS50949"/>
    </source>
</evidence>
<dbReference type="PROSITE" id="PS50949">
    <property type="entry name" value="HTH_GNTR"/>
    <property type="match status" value="1"/>
</dbReference>
<dbReference type="SUPFAM" id="SSF48008">
    <property type="entry name" value="GntR ligand-binding domain-like"/>
    <property type="match status" value="1"/>
</dbReference>
<dbReference type="Pfam" id="PF00392">
    <property type="entry name" value="GntR"/>
    <property type="match status" value="1"/>
</dbReference>
<dbReference type="Gene3D" id="1.10.10.10">
    <property type="entry name" value="Winged helix-like DNA-binding domain superfamily/Winged helix DNA-binding domain"/>
    <property type="match status" value="1"/>
</dbReference>
<gene>
    <name evidence="6" type="ORF">AGRA3207_005245</name>
</gene>
<accession>A0ABX8QZ16</accession>
<dbReference type="SUPFAM" id="SSF46785">
    <property type="entry name" value="Winged helix' DNA-binding domain"/>
    <property type="match status" value="1"/>
</dbReference>
<evidence type="ECO:0000313" key="6">
    <source>
        <dbReference type="EMBL" id="QXJ24002.1"/>
    </source>
</evidence>
<keyword evidence="2" id="KW-0238">DNA-binding</keyword>
<evidence type="ECO:0000313" key="7">
    <source>
        <dbReference type="Proteomes" id="UP001049518"/>
    </source>
</evidence>
<name>A0ABX8QZ16_9ACTN</name>
<feature type="domain" description="HTH gntR-type" evidence="5">
    <location>
        <begin position="18"/>
        <end position="86"/>
    </location>
</feature>
<keyword evidence="1" id="KW-0805">Transcription regulation</keyword>
<dbReference type="InterPro" id="IPR000524">
    <property type="entry name" value="Tscrpt_reg_HTH_GntR"/>
</dbReference>
<dbReference type="Gene3D" id="1.20.120.530">
    <property type="entry name" value="GntR ligand-binding domain-like"/>
    <property type="match status" value="1"/>
</dbReference>
<evidence type="ECO:0000256" key="2">
    <source>
        <dbReference type="ARBA" id="ARBA00023125"/>
    </source>
</evidence>
<protein>
    <submittedName>
        <fullName evidence="6">FadR family transcriptional regulator</fullName>
    </submittedName>
</protein>
<sequence length="270" mass="28620">MSDVLRGGPVALRPVPGGSTVDAVLDQLQAQVSGGAWPVGGRIPAETELAARLGVSRPAVREAIRALSHVGMLEVRRGDGTYVRSSADPRPLLRRVTRATARDVFEVQLAYDVQAARLAARRRTDADLARLEELLRARDEATEADEFGAADGRFHLGIAEATRNPVLIEAMRFFIGRLQETMRTIRLDHEVPEAGPARHRAVLDAIAAGDPIAAGEAAAAVVEPSLAILETLVARASAPGSPEQEAPSESPLGEWPVDGPAPAHGEEAGR</sequence>
<evidence type="ECO:0000256" key="1">
    <source>
        <dbReference type="ARBA" id="ARBA00023015"/>
    </source>
</evidence>